<dbReference type="OrthoDB" id="3971593at2759"/>
<keyword evidence="3" id="KW-0274">FAD</keyword>
<sequence length="537" mass="60332">MNCKSPIIPVLIIGAGASGIAMGCKLQRKYGFGDYTIFEKQSEIGGAWTSNKYPGIACDVPMALYSFSFAPKFTSKSIYPSGAEYLEYLQDVARSHGVDSKIQFNTEVTDLQYLEESSTWQVTISRLVPHDHKSTSSQESSSNSGILKTEKILANVVISCVGILVKPNVWPSSVPGNETFEGEIIHSSHLTDSVNMHDKKVVVIGSGCSAAQIVPTLLQRDEIASLTQIMRTPPWVEPRLEEPLGKAMYSRYAPNLFRYMQPLGWIFRVFIYIYTEIEWATIFQRRSTFLRGLAEKAATKHMKAKAPEKYHAVMTPKYSYGCKRRVFDSSWLESMRNPKFSLTTSSLTSLGPDSVYVRQDSALTGEGSTKVHPDRNDQIQADIIILANGFQATKFLHAISVHGRGDLTLHTEWKNRGGEQAYLGTAMDKFPNLFFVIGPNTFVGHSSVIISIENTVDLILKIMKPIIKGKSRTVEVKKEAVVKWTADIQNALCGTVFSGCKSWYSNERGWNSVIYPRSQIDFWYRCKFPIYEDWTYT</sequence>
<dbReference type="PANTHER" id="PTHR42877">
    <property type="entry name" value="L-ORNITHINE N(5)-MONOOXYGENASE-RELATED"/>
    <property type="match status" value="1"/>
</dbReference>
<dbReference type="HOGENOM" id="CLU_006937_7_0_1"/>
<dbReference type="Gene3D" id="3.50.50.60">
    <property type="entry name" value="FAD/NAD(P)-binding domain"/>
    <property type="match status" value="3"/>
</dbReference>
<name>S3CMM4_GLAL2</name>
<evidence type="ECO:0000313" key="5">
    <source>
        <dbReference type="EMBL" id="EPE26980.1"/>
    </source>
</evidence>
<dbReference type="eggNOG" id="KOG1399">
    <property type="taxonomic scope" value="Eukaryota"/>
</dbReference>
<dbReference type="InterPro" id="IPR036188">
    <property type="entry name" value="FAD/NAD-bd_sf"/>
</dbReference>
<gene>
    <name evidence="5" type="ORF">GLAREA_02894</name>
</gene>
<accession>S3CMM4</accession>
<dbReference type="GeneID" id="19461950"/>
<evidence type="ECO:0000256" key="2">
    <source>
        <dbReference type="ARBA" id="ARBA00022630"/>
    </source>
</evidence>
<proteinExistence type="inferred from homology"/>
<organism evidence="5 6">
    <name type="scientific">Glarea lozoyensis (strain ATCC 20868 / MF5171)</name>
    <dbReference type="NCBI Taxonomy" id="1116229"/>
    <lineage>
        <taxon>Eukaryota</taxon>
        <taxon>Fungi</taxon>
        <taxon>Dikarya</taxon>
        <taxon>Ascomycota</taxon>
        <taxon>Pezizomycotina</taxon>
        <taxon>Leotiomycetes</taxon>
        <taxon>Helotiales</taxon>
        <taxon>Helotiaceae</taxon>
        <taxon>Glarea</taxon>
    </lineage>
</organism>
<dbReference type="EMBL" id="KE145370">
    <property type="protein sequence ID" value="EPE26980.1"/>
    <property type="molecule type" value="Genomic_DNA"/>
</dbReference>
<keyword evidence="4" id="KW-0560">Oxidoreductase</keyword>
<dbReference type="RefSeq" id="XP_008086170.1">
    <property type="nucleotide sequence ID" value="XM_008087979.1"/>
</dbReference>
<protein>
    <submittedName>
        <fullName evidence="5">FAD/NAD(P)-binding protein</fullName>
    </submittedName>
</protein>
<dbReference type="GO" id="GO:0004499">
    <property type="term" value="F:N,N-dimethylaniline monooxygenase activity"/>
    <property type="evidence" value="ECO:0007669"/>
    <property type="project" value="InterPro"/>
</dbReference>
<dbReference type="Pfam" id="PF00743">
    <property type="entry name" value="FMO-like"/>
    <property type="match status" value="1"/>
</dbReference>
<dbReference type="InterPro" id="IPR051209">
    <property type="entry name" value="FAD-bind_Monooxygenase_sf"/>
</dbReference>
<dbReference type="GO" id="GO:0050660">
    <property type="term" value="F:flavin adenine dinucleotide binding"/>
    <property type="evidence" value="ECO:0007669"/>
    <property type="project" value="InterPro"/>
</dbReference>
<dbReference type="AlphaFoldDB" id="S3CMM4"/>
<evidence type="ECO:0000256" key="1">
    <source>
        <dbReference type="ARBA" id="ARBA00010139"/>
    </source>
</evidence>
<dbReference type="SUPFAM" id="SSF51905">
    <property type="entry name" value="FAD/NAD(P)-binding domain"/>
    <property type="match status" value="2"/>
</dbReference>
<evidence type="ECO:0000313" key="6">
    <source>
        <dbReference type="Proteomes" id="UP000016922"/>
    </source>
</evidence>
<reference evidence="5 6" key="1">
    <citation type="journal article" date="2013" name="BMC Genomics">
        <title>Genomics-driven discovery of the pneumocandin biosynthetic gene cluster in the fungus Glarea lozoyensis.</title>
        <authorList>
            <person name="Chen L."/>
            <person name="Yue Q."/>
            <person name="Zhang X."/>
            <person name="Xiang M."/>
            <person name="Wang C."/>
            <person name="Li S."/>
            <person name="Che Y."/>
            <person name="Ortiz-Lopez F.J."/>
            <person name="Bills G.F."/>
            <person name="Liu X."/>
            <person name="An Z."/>
        </authorList>
    </citation>
    <scope>NUCLEOTIDE SEQUENCE [LARGE SCALE GENOMIC DNA]</scope>
    <source>
        <strain evidence="6">ATCC 20868 / MF5171</strain>
    </source>
</reference>
<dbReference type="PROSITE" id="PS51257">
    <property type="entry name" value="PROKAR_LIPOPROTEIN"/>
    <property type="match status" value="1"/>
</dbReference>
<dbReference type="InterPro" id="IPR020946">
    <property type="entry name" value="Flavin_mOase-like"/>
</dbReference>
<dbReference type="PANTHER" id="PTHR42877:SF10">
    <property type="entry name" value="L-ORNITHINE N(5)-OXYGENASE"/>
    <property type="match status" value="1"/>
</dbReference>
<evidence type="ECO:0000256" key="4">
    <source>
        <dbReference type="ARBA" id="ARBA00023002"/>
    </source>
</evidence>
<dbReference type="GO" id="GO:0050661">
    <property type="term" value="F:NADP binding"/>
    <property type="evidence" value="ECO:0007669"/>
    <property type="project" value="InterPro"/>
</dbReference>
<evidence type="ECO:0000256" key="3">
    <source>
        <dbReference type="ARBA" id="ARBA00022827"/>
    </source>
</evidence>
<dbReference type="KEGG" id="glz:GLAREA_02894"/>
<keyword evidence="2" id="KW-0285">Flavoprotein</keyword>
<comment type="similarity">
    <text evidence="1">Belongs to the FAD-binding monooxygenase family.</text>
</comment>
<keyword evidence="6" id="KW-1185">Reference proteome</keyword>
<dbReference type="Proteomes" id="UP000016922">
    <property type="component" value="Unassembled WGS sequence"/>
</dbReference>
<dbReference type="OMA" id="SCQSWYN"/>